<dbReference type="Pfam" id="PF16043">
    <property type="entry name" value="DUF4795"/>
    <property type="match status" value="1"/>
</dbReference>
<organism evidence="4 5">
    <name type="scientific">Aldrovandia affinis</name>
    <dbReference type="NCBI Taxonomy" id="143900"/>
    <lineage>
        <taxon>Eukaryota</taxon>
        <taxon>Metazoa</taxon>
        <taxon>Chordata</taxon>
        <taxon>Craniata</taxon>
        <taxon>Vertebrata</taxon>
        <taxon>Euteleostomi</taxon>
        <taxon>Actinopterygii</taxon>
        <taxon>Neopterygii</taxon>
        <taxon>Teleostei</taxon>
        <taxon>Notacanthiformes</taxon>
        <taxon>Halosauridae</taxon>
        <taxon>Aldrovandia</taxon>
    </lineage>
</organism>
<evidence type="ECO:0000259" key="3">
    <source>
        <dbReference type="Pfam" id="PF16043"/>
    </source>
</evidence>
<keyword evidence="1" id="KW-0175">Coiled coil</keyword>
<gene>
    <name evidence="4" type="ORF">AAFF_G00123710</name>
</gene>
<feature type="compositionally biased region" description="Low complexity" evidence="2">
    <location>
        <begin position="658"/>
        <end position="671"/>
    </location>
</feature>
<name>A0AAD7RS41_9TELE</name>
<evidence type="ECO:0000313" key="5">
    <source>
        <dbReference type="Proteomes" id="UP001221898"/>
    </source>
</evidence>
<feature type="domain" description="DUF4795" evidence="3">
    <location>
        <begin position="312"/>
        <end position="515"/>
    </location>
</feature>
<comment type="caution">
    <text evidence="4">The sequence shown here is derived from an EMBL/GenBank/DDBJ whole genome shotgun (WGS) entry which is preliminary data.</text>
</comment>
<feature type="compositionally biased region" description="Polar residues" evidence="2">
    <location>
        <begin position="638"/>
        <end position="647"/>
    </location>
</feature>
<dbReference type="AlphaFoldDB" id="A0AAD7RS41"/>
<sequence length="723" mass="81064">MSVAISLFDLVNLSVGTPDVGAVNFNALHTLLHAIVRHFKIQDVTAEWIGEDGDGRPHDPSQKKSLPREKSSPYHHMEDKLRQIERQMAALDKLPSGAELLTRSGSGTTPVSDLWQLMQLRRKVQGNEDGVSKSMALIQDLLNEILELRASRDSLQDEVKTLQQQVSQRELQERMGQYPDPEELTHCITWDVLQEALVSERTQQQQAATPASSPRGQQPQSGGPRPKGGGRWADRYPETMDALQRLGRLGPRHEALEGRVGRLEASKADHAQLQQLSDMLTDVARREIPDNLLEEVSQLRTLLDSLMSDKDKSSTLMGDAQAAILQLQAECEKLHATTCHLAEEQGQRRQHIENLYKSVEQLEEKKADKEHVEMEIDIKADKQALETKVSRVHFDSMTEQLSSMFQDLLSKISGQEQDWHKVIQKISMEMECKLNRIELDPLKQQLEERWKTIRKQLQAPPAPELDDAAGIRRQLVARFHCISCDRPVDMMTPGPHLVTVPPAPGLPSHRSSRPYTVYELEQVRQNCRSDKIPEMTDYSYLAMSRNCGGSHTLTYPNRRYTRLQHIAQFIQEGEEGQTQTQALSGTSLRIQEEVDILGLDGHIYKGRLNSRAVRSVESRLPTISSKEGICKSKDKVSRSQSQKSSAEQGRAMPVRPQSARTQWSHSASSSSVRDRPMSSMGCLSQSSAPQGPVHADPAGEALQGLVLHMDLGQSGEEEPVTTL</sequence>
<dbReference type="InterPro" id="IPR032013">
    <property type="entry name" value="DUF4795"/>
</dbReference>
<feature type="coiled-coil region" evidence="1">
    <location>
        <begin position="138"/>
        <end position="172"/>
    </location>
</feature>
<dbReference type="PANTHER" id="PTHR47080:SF2">
    <property type="entry name" value="GLUTAMINE-RICH PROTEIN 2"/>
    <property type="match status" value="1"/>
</dbReference>
<reference evidence="4" key="1">
    <citation type="journal article" date="2023" name="Science">
        <title>Genome structures resolve the early diversification of teleost fishes.</title>
        <authorList>
            <person name="Parey E."/>
            <person name="Louis A."/>
            <person name="Montfort J."/>
            <person name="Bouchez O."/>
            <person name="Roques C."/>
            <person name="Iampietro C."/>
            <person name="Lluch J."/>
            <person name="Castinel A."/>
            <person name="Donnadieu C."/>
            <person name="Desvignes T."/>
            <person name="Floi Bucao C."/>
            <person name="Jouanno E."/>
            <person name="Wen M."/>
            <person name="Mejri S."/>
            <person name="Dirks R."/>
            <person name="Jansen H."/>
            <person name="Henkel C."/>
            <person name="Chen W.J."/>
            <person name="Zahm M."/>
            <person name="Cabau C."/>
            <person name="Klopp C."/>
            <person name="Thompson A.W."/>
            <person name="Robinson-Rechavi M."/>
            <person name="Braasch I."/>
            <person name="Lecointre G."/>
            <person name="Bobe J."/>
            <person name="Postlethwait J.H."/>
            <person name="Berthelot C."/>
            <person name="Roest Crollius H."/>
            <person name="Guiguen Y."/>
        </authorList>
    </citation>
    <scope>NUCLEOTIDE SEQUENCE</scope>
    <source>
        <strain evidence="4">NC1722</strain>
    </source>
</reference>
<keyword evidence="5" id="KW-1185">Reference proteome</keyword>
<feature type="compositionally biased region" description="Basic and acidic residues" evidence="2">
    <location>
        <begin position="53"/>
        <end position="75"/>
    </location>
</feature>
<evidence type="ECO:0000256" key="2">
    <source>
        <dbReference type="SAM" id="MobiDB-lite"/>
    </source>
</evidence>
<dbReference type="Proteomes" id="UP001221898">
    <property type="component" value="Unassembled WGS sequence"/>
</dbReference>
<evidence type="ECO:0000313" key="4">
    <source>
        <dbReference type="EMBL" id="KAJ8389165.1"/>
    </source>
</evidence>
<dbReference type="EMBL" id="JAINUG010000186">
    <property type="protein sequence ID" value="KAJ8389165.1"/>
    <property type="molecule type" value="Genomic_DNA"/>
</dbReference>
<feature type="region of interest" description="Disordered" evidence="2">
    <location>
        <begin position="50"/>
        <end position="75"/>
    </location>
</feature>
<feature type="compositionally biased region" description="Basic and acidic residues" evidence="2">
    <location>
        <begin position="628"/>
        <end position="637"/>
    </location>
</feature>
<feature type="compositionally biased region" description="Low complexity" evidence="2">
    <location>
        <begin position="201"/>
        <end position="215"/>
    </location>
</feature>
<evidence type="ECO:0000256" key="1">
    <source>
        <dbReference type="SAM" id="Coils"/>
    </source>
</evidence>
<protein>
    <recommendedName>
        <fullName evidence="3">DUF4795 domain-containing protein</fullName>
    </recommendedName>
</protein>
<feature type="region of interest" description="Disordered" evidence="2">
    <location>
        <begin position="200"/>
        <end position="235"/>
    </location>
</feature>
<proteinExistence type="predicted"/>
<feature type="region of interest" description="Disordered" evidence="2">
    <location>
        <begin position="625"/>
        <end position="701"/>
    </location>
</feature>
<accession>A0AAD7RS41</accession>
<dbReference type="PANTHER" id="PTHR47080">
    <property type="entry name" value="CHROMOSOME 16 OPEN READING FRAME 96"/>
    <property type="match status" value="1"/>
</dbReference>